<reference evidence="18 19" key="1">
    <citation type="submission" date="2023-03" db="EMBL/GenBank/DDBJ databases">
        <title>Draft genome sequence of Thalassotalea eurytherma JCM 18482T.</title>
        <authorList>
            <person name="Sawabe T."/>
        </authorList>
    </citation>
    <scope>NUCLEOTIDE SEQUENCE [LARGE SCALE GENOMIC DNA]</scope>
    <source>
        <strain evidence="18 19">JCM 18482</strain>
    </source>
</reference>
<protein>
    <recommendedName>
        <fullName evidence="13">8-oxo-dGTP diphosphatase</fullName>
        <ecNumber evidence="12">3.6.1.55</ecNumber>
    </recommendedName>
    <alternativeName>
        <fullName evidence="16">7,8-dihydro-8-oxoguanine-triphosphatase</fullName>
    </alternativeName>
    <alternativeName>
        <fullName evidence="15">Mutator protein MutT</fullName>
    </alternativeName>
    <alternativeName>
        <fullName evidence="14">dGTP pyrophosphohydrolase</fullName>
    </alternativeName>
</protein>
<evidence type="ECO:0000256" key="7">
    <source>
        <dbReference type="ARBA" id="ARBA00022801"/>
    </source>
</evidence>
<dbReference type="InterPro" id="IPR020476">
    <property type="entry name" value="Nudix_hydrolase"/>
</dbReference>
<dbReference type="Gene3D" id="3.90.79.10">
    <property type="entry name" value="Nucleoside Triphosphate Pyrophosphohydrolase"/>
    <property type="match status" value="1"/>
</dbReference>
<dbReference type="InterPro" id="IPR047127">
    <property type="entry name" value="MutT-like"/>
</dbReference>
<dbReference type="NCBIfam" id="TIGR00586">
    <property type="entry name" value="mutt"/>
    <property type="match status" value="1"/>
</dbReference>
<comment type="cofactor">
    <cofactor evidence="1">
        <name>Mg(2+)</name>
        <dbReference type="ChEBI" id="CHEBI:18420"/>
    </cofactor>
</comment>
<dbReference type="CDD" id="cd03425">
    <property type="entry name" value="NUDIX_MutT_NudA_like"/>
    <property type="match status" value="1"/>
</dbReference>
<evidence type="ECO:0000256" key="16">
    <source>
        <dbReference type="ARBA" id="ARBA00042798"/>
    </source>
</evidence>
<dbReference type="Proteomes" id="UP001157133">
    <property type="component" value="Unassembled WGS sequence"/>
</dbReference>
<evidence type="ECO:0000256" key="6">
    <source>
        <dbReference type="ARBA" id="ARBA00022763"/>
    </source>
</evidence>
<evidence type="ECO:0000256" key="9">
    <source>
        <dbReference type="ARBA" id="ARBA00023204"/>
    </source>
</evidence>
<comment type="caution">
    <text evidence="18">The sequence shown here is derived from an EMBL/GenBank/DDBJ whole genome shotgun (WGS) entry which is preliminary data.</text>
</comment>
<evidence type="ECO:0000313" key="19">
    <source>
        <dbReference type="Proteomes" id="UP001157133"/>
    </source>
</evidence>
<keyword evidence="3" id="KW-0515">Mutator protein</keyword>
<dbReference type="PROSITE" id="PS51462">
    <property type="entry name" value="NUDIX"/>
    <property type="match status" value="1"/>
</dbReference>
<dbReference type="SUPFAM" id="SSF55811">
    <property type="entry name" value="Nudix"/>
    <property type="match status" value="1"/>
</dbReference>
<dbReference type="InterPro" id="IPR000086">
    <property type="entry name" value="NUDIX_hydrolase_dom"/>
</dbReference>
<organism evidence="18 19">
    <name type="scientific">Thalassotalea eurytherma</name>
    <dbReference type="NCBI Taxonomy" id="1144278"/>
    <lineage>
        <taxon>Bacteria</taxon>
        <taxon>Pseudomonadati</taxon>
        <taxon>Pseudomonadota</taxon>
        <taxon>Gammaproteobacteria</taxon>
        <taxon>Alteromonadales</taxon>
        <taxon>Colwelliaceae</taxon>
        <taxon>Thalassotalea</taxon>
    </lineage>
</organism>
<gene>
    <name evidence="18" type="ORF">theurythT_10660</name>
</gene>
<evidence type="ECO:0000256" key="10">
    <source>
        <dbReference type="ARBA" id="ARBA00035861"/>
    </source>
</evidence>
<evidence type="ECO:0000256" key="2">
    <source>
        <dbReference type="ARBA" id="ARBA00005582"/>
    </source>
</evidence>
<keyword evidence="5" id="KW-0479">Metal-binding</keyword>
<evidence type="ECO:0000256" key="4">
    <source>
        <dbReference type="ARBA" id="ARBA00022705"/>
    </source>
</evidence>
<accession>A0ABQ6H156</accession>
<dbReference type="EMBL" id="BSSU01000005">
    <property type="protein sequence ID" value="GLX81614.1"/>
    <property type="molecule type" value="Genomic_DNA"/>
</dbReference>
<dbReference type="PANTHER" id="PTHR47707">
    <property type="entry name" value="8-OXO-DGTP DIPHOSPHATASE"/>
    <property type="match status" value="1"/>
</dbReference>
<evidence type="ECO:0000256" key="3">
    <source>
        <dbReference type="ARBA" id="ARBA00022457"/>
    </source>
</evidence>
<keyword evidence="19" id="KW-1185">Reference proteome</keyword>
<evidence type="ECO:0000256" key="8">
    <source>
        <dbReference type="ARBA" id="ARBA00022842"/>
    </source>
</evidence>
<dbReference type="InterPro" id="IPR015797">
    <property type="entry name" value="NUDIX_hydrolase-like_dom_sf"/>
</dbReference>
<dbReference type="PANTHER" id="PTHR47707:SF1">
    <property type="entry name" value="NUDIX HYDROLASE FAMILY PROTEIN"/>
    <property type="match status" value="1"/>
</dbReference>
<keyword evidence="7" id="KW-0378">Hydrolase</keyword>
<comment type="similarity">
    <text evidence="2">Belongs to the Nudix hydrolase family.</text>
</comment>
<dbReference type="EC" id="3.6.1.55" evidence="12"/>
<dbReference type="Pfam" id="PF14815">
    <property type="entry name" value="NUDIX_4"/>
    <property type="match status" value="1"/>
</dbReference>
<keyword evidence="8" id="KW-0460">Magnesium</keyword>
<keyword evidence="9" id="KW-0234">DNA repair</keyword>
<evidence type="ECO:0000256" key="11">
    <source>
        <dbReference type="ARBA" id="ARBA00036904"/>
    </source>
</evidence>
<keyword evidence="4" id="KW-0235">DNA replication</keyword>
<sequence length="130" mass="14755">MSLVHVAVGVIKSGDAYYLTRRLESAHQGGKWEFPGGKVESNESVYEALHRELQEEIAIDVLTCTPLIVIEHDYGDKKVKLEVFVVDNFNDEPQAQEGQEEGWFSYQEMLSLDFPKANVEILQALANYHN</sequence>
<evidence type="ECO:0000256" key="14">
    <source>
        <dbReference type="ARBA" id="ARBA00041592"/>
    </source>
</evidence>
<evidence type="ECO:0000313" key="18">
    <source>
        <dbReference type="EMBL" id="GLX81614.1"/>
    </source>
</evidence>
<name>A0ABQ6H156_9GAMM</name>
<evidence type="ECO:0000256" key="15">
    <source>
        <dbReference type="ARBA" id="ARBA00041979"/>
    </source>
</evidence>
<dbReference type="InterPro" id="IPR003561">
    <property type="entry name" value="Mutator_MutT"/>
</dbReference>
<comment type="catalytic activity">
    <reaction evidence="10">
        <text>8-oxo-dGTP + H2O = 8-oxo-dGMP + diphosphate + H(+)</text>
        <dbReference type="Rhea" id="RHEA:31575"/>
        <dbReference type="ChEBI" id="CHEBI:15377"/>
        <dbReference type="ChEBI" id="CHEBI:15378"/>
        <dbReference type="ChEBI" id="CHEBI:33019"/>
        <dbReference type="ChEBI" id="CHEBI:63224"/>
        <dbReference type="ChEBI" id="CHEBI:77896"/>
        <dbReference type="EC" id="3.6.1.55"/>
    </reaction>
</comment>
<evidence type="ECO:0000256" key="13">
    <source>
        <dbReference type="ARBA" id="ARBA00040794"/>
    </source>
</evidence>
<evidence type="ECO:0000259" key="17">
    <source>
        <dbReference type="PROSITE" id="PS51462"/>
    </source>
</evidence>
<keyword evidence="6" id="KW-0227">DNA damage</keyword>
<comment type="catalytic activity">
    <reaction evidence="11">
        <text>8-oxo-GTP + H2O = 8-oxo-GMP + diphosphate + H(+)</text>
        <dbReference type="Rhea" id="RHEA:67616"/>
        <dbReference type="ChEBI" id="CHEBI:15377"/>
        <dbReference type="ChEBI" id="CHEBI:15378"/>
        <dbReference type="ChEBI" id="CHEBI:33019"/>
        <dbReference type="ChEBI" id="CHEBI:143553"/>
        <dbReference type="ChEBI" id="CHEBI:145694"/>
    </reaction>
</comment>
<evidence type="ECO:0000256" key="12">
    <source>
        <dbReference type="ARBA" id="ARBA00038905"/>
    </source>
</evidence>
<evidence type="ECO:0000256" key="1">
    <source>
        <dbReference type="ARBA" id="ARBA00001946"/>
    </source>
</evidence>
<dbReference type="PRINTS" id="PR00502">
    <property type="entry name" value="NUDIXFAMILY"/>
</dbReference>
<proteinExistence type="inferred from homology"/>
<dbReference type="RefSeq" id="WP_284206956.1">
    <property type="nucleotide sequence ID" value="NZ_BSSU01000005.1"/>
</dbReference>
<feature type="domain" description="Nudix hydrolase" evidence="17">
    <location>
        <begin position="1"/>
        <end position="127"/>
    </location>
</feature>
<dbReference type="InterPro" id="IPR029119">
    <property type="entry name" value="MutY_C"/>
</dbReference>
<evidence type="ECO:0000256" key="5">
    <source>
        <dbReference type="ARBA" id="ARBA00022723"/>
    </source>
</evidence>